<evidence type="ECO:0000313" key="5">
    <source>
        <dbReference type="Proteomes" id="UP000319576"/>
    </source>
</evidence>
<dbReference type="GO" id="GO:0016020">
    <property type="term" value="C:membrane"/>
    <property type="evidence" value="ECO:0007669"/>
    <property type="project" value="TreeGrafter"/>
</dbReference>
<organism evidence="4 5">
    <name type="scientific">Urbifossiella limnaea</name>
    <dbReference type="NCBI Taxonomy" id="2528023"/>
    <lineage>
        <taxon>Bacteria</taxon>
        <taxon>Pseudomonadati</taxon>
        <taxon>Planctomycetota</taxon>
        <taxon>Planctomycetia</taxon>
        <taxon>Gemmatales</taxon>
        <taxon>Gemmataceae</taxon>
        <taxon>Urbifossiella</taxon>
    </lineage>
</organism>
<dbReference type="AlphaFoldDB" id="A0A517Y2X1"/>
<dbReference type="PANTHER" id="PTHR23028:SF53">
    <property type="entry name" value="ACYL_TRANSF_3 DOMAIN-CONTAINING PROTEIN"/>
    <property type="match status" value="1"/>
</dbReference>
<evidence type="ECO:0000256" key="1">
    <source>
        <dbReference type="SAM" id="MobiDB-lite"/>
    </source>
</evidence>
<proteinExistence type="predicted"/>
<dbReference type="InterPro" id="IPR050879">
    <property type="entry name" value="Acyltransferase_3"/>
</dbReference>
<evidence type="ECO:0000256" key="2">
    <source>
        <dbReference type="SAM" id="Phobius"/>
    </source>
</evidence>
<dbReference type="RefSeq" id="WP_261342002.1">
    <property type="nucleotide sequence ID" value="NZ_CP036273.1"/>
</dbReference>
<feature type="domain" description="Acyltransferase 3" evidence="3">
    <location>
        <begin position="19"/>
        <end position="309"/>
    </location>
</feature>
<dbReference type="Proteomes" id="UP000319576">
    <property type="component" value="Chromosome"/>
</dbReference>
<feature type="transmembrane region" description="Helical" evidence="2">
    <location>
        <begin position="146"/>
        <end position="166"/>
    </location>
</feature>
<reference evidence="4 5" key="1">
    <citation type="submission" date="2019-02" db="EMBL/GenBank/DDBJ databases">
        <title>Deep-cultivation of Planctomycetes and their phenomic and genomic characterization uncovers novel biology.</title>
        <authorList>
            <person name="Wiegand S."/>
            <person name="Jogler M."/>
            <person name="Boedeker C."/>
            <person name="Pinto D."/>
            <person name="Vollmers J."/>
            <person name="Rivas-Marin E."/>
            <person name="Kohn T."/>
            <person name="Peeters S.H."/>
            <person name="Heuer A."/>
            <person name="Rast P."/>
            <person name="Oberbeckmann S."/>
            <person name="Bunk B."/>
            <person name="Jeske O."/>
            <person name="Meyerdierks A."/>
            <person name="Storesund J.E."/>
            <person name="Kallscheuer N."/>
            <person name="Luecker S."/>
            <person name="Lage O.M."/>
            <person name="Pohl T."/>
            <person name="Merkel B.J."/>
            <person name="Hornburger P."/>
            <person name="Mueller R.-W."/>
            <person name="Bruemmer F."/>
            <person name="Labrenz M."/>
            <person name="Spormann A.M."/>
            <person name="Op den Camp H."/>
            <person name="Overmann J."/>
            <person name="Amann R."/>
            <person name="Jetten M.S.M."/>
            <person name="Mascher T."/>
            <person name="Medema M.H."/>
            <person name="Devos D.P."/>
            <person name="Kaster A.-K."/>
            <person name="Ovreas L."/>
            <person name="Rohde M."/>
            <person name="Galperin M.Y."/>
            <person name="Jogler C."/>
        </authorList>
    </citation>
    <scope>NUCLEOTIDE SEQUENCE [LARGE SCALE GENOMIC DNA]</scope>
    <source>
        <strain evidence="4 5">ETA_A1</strain>
    </source>
</reference>
<feature type="transmembrane region" description="Helical" evidence="2">
    <location>
        <begin position="259"/>
        <end position="278"/>
    </location>
</feature>
<gene>
    <name evidence="4" type="primary">oatA_2</name>
    <name evidence="4" type="ORF">ETAA1_61640</name>
</gene>
<keyword evidence="5" id="KW-1185">Reference proteome</keyword>
<feature type="transmembrane region" description="Helical" evidence="2">
    <location>
        <begin position="315"/>
        <end position="337"/>
    </location>
</feature>
<evidence type="ECO:0000313" key="4">
    <source>
        <dbReference type="EMBL" id="QDU24150.1"/>
    </source>
</evidence>
<feature type="transmembrane region" description="Helical" evidence="2">
    <location>
        <begin position="233"/>
        <end position="253"/>
    </location>
</feature>
<feature type="transmembrane region" description="Helical" evidence="2">
    <location>
        <begin position="205"/>
        <end position="221"/>
    </location>
</feature>
<keyword evidence="2" id="KW-1133">Transmembrane helix</keyword>
<keyword evidence="2" id="KW-0472">Membrane</keyword>
<feature type="region of interest" description="Disordered" evidence="1">
    <location>
        <begin position="352"/>
        <end position="379"/>
    </location>
</feature>
<feature type="transmembrane region" description="Helical" evidence="2">
    <location>
        <begin position="58"/>
        <end position="77"/>
    </location>
</feature>
<dbReference type="InterPro" id="IPR002656">
    <property type="entry name" value="Acyl_transf_3_dom"/>
</dbReference>
<feature type="transmembrane region" description="Helical" evidence="2">
    <location>
        <begin position="20"/>
        <end position="38"/>
    </location>
</feature>
<evidence type="ECO:0000259" key="3">
    <source>
        <dbReference type="Pfam" id="PF01757"/>
    </source>
</evidence>
<feature type="transmembrane region" description="Helical" evidence="2">
    <location>
        <begin position="285"/>
        <end position="303"/>
    </location>
</feature>
<dbReference type="KEGG" id="uli:ETAA1_61640"/>
<dbReference type="Pfam" id="PF01757">
    <property type="entry name" value="Acyl_transf_3"/>
    <property type="match status" value="1"/>
</dbReference>
<name>A0A517Y2X1_9BACT</name>
<accession>A0A517Y2X1</accession>
<feature type="transmembrane region" description="Helical" evidence="2">
    <location>
        <begin position="98"/>
        <end position="117"/>
    </location>
</feature>
<feature type="transmembrane region" description="Helical" evidence="2">
    <location>
        <begin position="173"/>
        <end position="193"/>
    </location>
</feature>
<keyword evidence="4" id="KW-0012">Acyltransferase</keyword>
<keyword evidence="2" id="KW-0812">Transmembrane</keyword>
<keyword evidence="4" id="KW-0808">Transferase</keyword>
<sequence>MLRSRTGPEPDWLSRGRIPALDGLRAVAVLLVCLAHAHRTTDFPSLGPLHRLGSIGSVGVDIFFVLSGFLITTLLLREHEQTGRTSLGGFYLRRSFRILPAYVCFMAFVAALSWYGFAKPSAWDWAAAVTYTMNFVPRPAWELGHLWSLSVEEHFYLIWPVTFLVVPRRALPGVLAGTLALGPLARLAVLIWWPAEARMTDLWTFTRLDSIAAGCLVAVLARSPLGFRTLDVLGRWWPAAFVLLVAGLAAGTLSGKMGILVTPTVVALTLGVLVWAAARRAPRWLEARVMVAVGVGSYSLYLWQQPFLNPHCEGWYARFPQNLILAGSCALASYWLVEKPFLRIKSRLEARGRSGNTPAPAPDGLSDVLPASVPSDPRGAEYFAPAARLVGDPPKAGMEP</sequence>
<protein>
    <submittedName>
        <fullName evidence="4">O-acetyltransferase OatA</fullName>
        <ecNumber evidence="4">2.3.1.-</ecNumber>
    </submittedName>
</protein>
<dbReference type="GO" id="GO:0000271">
    <property type="term" value="P:polysaccharide biosynthetic process"/>
    <property type="evidence" value="ECO:0007669"/>
    <property type="project" value="TreeGrafter"/>
</dbReference>
<dbReference type="EC" id="2.3.1.-" evidence="4"/>
<dbReference type="GO" id="GO:0016747">
    <property type="term" value="F:acyltransferase activity, transferring groups other than amino-acyl groups"/>
    <property type="evidence" value="ECO:0007669"/>
    <property type="project" value="InterPro"/>
</dbReference>
<dbReference type="PANTHER" id="PTHR23028">
    <property type="entry name" value="ACETYLTRANSFERASE"/>
    <property type="match status" value="1"/>
</dbReference>
<dbReference type="EMBL" id="CP036273">
    <property type="protein sequence ID" value="QDU24150.1"/>
    <property type="molecule type" value="Genomic_DNA"/>
</dbReference>